<dbReference type="Proteomes" id="UP000271624">
    <property type="component" value="Unassembled WGS sequence"/>
</dbReference>
<evidence type="ECO:0000256" key="7">
    <source>
        <dbReference type="ARBA" id="ARBA00023027"/>
    </source>
</evidence>
<evidence type="ECO:0000256" key="6">
    <source>
        <dbReference type="ARBA" id="ARBA00022833"/>
    </source>
</evidence>
<reference evidence="17" key="2">
    <citation type="journal article" date="2019" name="Genome Biol. Evol.">
        <title>Day and night: Metabolic profiles and evolutionary relationships of six axenic non-marine cyanobacteria.</title>
        <authorList>
            <person name="Will S.E."/>
            <person name="Henke P."/>
            <person name="Boedeker C."/>
            <person name="Huang S."/>
            <person name="Brinkmann H."/>
            <person name="Rohde M."/>
            <person name="Jarek M."/>
            <person name="Friedl T."/>
            <person name="Seufert S."/>
            <person name="Schumacher M."/>
            <person name="Overmann J."/>
            <person name="Neumann-Schaal M."/>
            <person name="Petersen J."/>
        </authorList>
    </citation>
    <scope>NUCLEOTIDE SEQUENCE [LARGE SCALE GENOMIC DNA]</scope>
    <source>
        <strain evidence="17">PCC 7102</strain>
    </source>
</reference>
<organism evidence="17 18">
    <name type="scientific">Dulcicalothrix desertica PCC 7102</name>
    <dbReference type="NCBI Taxonomy" id="232991"/>
    <lineage>
        <taxon>Bacteria</taxon>
        <taxon>Bacillati</taxon>
        <taxon>Cyanobacteriota</taxon>
        <taxon>Cyanophyceae</taxon>
        <taxon>Nostocales</taxon>
        <taxon>Calotrichaceae</taxon>
        <taxon>Dulcicalothrix</taxon>
    </lineage>
</organism>
<evidence type="ECO:0000259" key="16">
    <source>
        <dbReference type="Pfam" id="PF24621"/>
    </source>
</evidence>
<proteinExistence type="inferred from homology"/>
<dbReference type="PANTHER" id="PTHR43622">
    <property type="entry name" value="3-DEHYDROQUINATE SYNTHASE"/>
    <property type="match status" value="1"/>
</dbReference>
<dbReference type="InterPro" id="IPR035872">
    <property type="entry name" value="EEVS-like"/>
</dbReference>
<sequence length="409" mass="45273">MGIPHASFTATEKAFHVTGYEKIDFSLEYVNGAFDIKNTEVADSYQPFGRCLAVVDANVNRLYGEQIRAYFRYYDIDLTVHPVTITEPAKTLATFESVVDAFADFGLIRKEPVLVVGGGLVTDVVGFACSAYRRKTNYIRIPTTLIGLIDAGVAIKVAVNHKKLKNRLGAYHAPQKVILDFSFLKTLPVAQVRNGMAELVKIAVVSNSEVFELLYEYGHDLLQTHFGYVNGSEHLQEIAHKVNYEAIKTMLELETPNLHEIDLDRVIAYGHTWSPTLELAPRVPLYHGHAVNIDMALSATIASRRGYISVGERDRILDLMSRIGLSLDHPLLEGDLLWHATESITQTRDGKLRAAMPKPIGTCFFVNDLTREELDAAVVAHKEICAALPRSGAGIDAYIGTEEVEMAAV</sequence>
<evidence type="ECO:0000256" key="2">
    <source>
        <dbReference type="ARBA" id="ARBA00001941"/>
    </source>
</evidence>
<dbReference type="GO" id="GO:0003856">
    <property type="term" value="F:3-dehydroquinate synthase activity"/>
    <property type="evidence" value="ECO:0007669"/>
    <property type="project" value="TreeGrafter"/>
</dbReference>
<dbReference type="EMBL" id="RSCL01000008">
    <property type="protein sequence ID" value="RUT05591.1"/>
    <property type="molecule type" value="Genomic_DNA"/>
</dbReference>
<evidence type="ECO:0000256" key="9">
    <source>
        <dbReference type="ARBA" id="ARBA00023285"/>
    </source>
</evidence>
<dbReference type="GO" id="GO:0000166">
    <property type="term" value="F:nucleotide binding"/>
    <property type="evidence" value="ECO:0007669"/>
    <property type="project" value="UniProtKB-KW"/>
</dbReference>
<dbReference type="GO" id="GO:0017000">
    <property type="term" value="P:antibiotic biosynthetic process"/>
    <property type="evidence" value="ECO:0007669"/>
    <property type="project" value="InterPro"/>
</dbReference>
<comment type="cofactor">
    <cofactor evidence="1">
        <name>NAD(+)</name>
        <dbReference type="ChEBI" id="CHEBI:57540"/>
    </cofactor>
</comment>
<feature type="domain" description="3-dehydroquinate synthase C-terminal" evidence="16">
    <location>
        <begin position="195"/>
        <end position="330"/>
    </location>
</feature>
<dbReference type="Pfam" id="PF24621">
    <property type="entry name" value="DHQS_C"/>
    <property type="match status" value="1"/>
</dbReference>
<evidence type="ECO:0000313" key="17">
    <source>
        <dbReference type="EMBL" id="RUT05591.1"/>
    </source>
</evidence>
<comment type="function">
    <text evidence="11">Catalyzes the conversion of sedoheptulose 7-phosphate to demethyl-4-deoxygadusol (DDG). Involved in the synthesis of the mycosporine-like amino acid shinorine, a natural sunscreen compound that protects the cell against UV radiation.</text>
</comment>
<gene>
    <name evidence="17" type="primary">aroB</name>
    <name evidence="17" type="ORF">DSM106972_035980</name>
</gene>
<evidence type="ECO:0000256" key="3">
    <source>
        <dbReference type="ARBA" id="ARBA00001947"/>
    </source>
</evidence>
<dbReference type="InterPro" id="IPR030960">
    <property type="entry name" value="DHQS/DOIS_N"/>
</dbReference>
<accession>A0A3S1J0J2</accession>
<dbReference type="Gene3D" id="1.20.1090.10">
    <property type="entry name" value="Dehydroquinate synthase-like - alpha domain"/>
    <property type="match status" value="1"/>
</dbReference>
<keyword evidence="8" id="KW-0456">Lyase</keyword>
<comment type="cofactor">
    <cofactor evidence="3">
        <name>Zn(2+)</name>
        <dbReference type="ChEBI" id="CHEBI:29105"/>
    </cofactor>
</comment>
<dbReference type="SUPFAM" id="SSF56796">
    <property type="entry name" value="Dehydroquinate synthase-like"/>
    <property type="match status" value="1"/>
</dbReference>
<evidence type="ECO:0000256" key="1">
    <source>
        <dbReference type="ARBA" id="ARBA00001911"/>
    </source>
</evidence>
<dbReference type="Pfam" id="PF01761">
    <property type="entry name" value="DHQ_synthase"/>
    <property type="match status" value="1"/>
</dbReference>
<comment type="similarity">
    <text evidence="12">Belongs to the sugar phosphate cyclases superfamily. DDGS family.</text>
</comment>
<comment type="catalytic activity">
    <reaction evidence="10">
        <text>D-sedoheptulose 7-phosphate = (R)-demethyl-4-deoxygadusol + phosphate + H2O + H(+)</text>
        <dbReference type="Rhea" id="RHEA:49560"/>
        <dbReference type="ChEBI" id="CHEBI:15377"/>
        <dbReference type="ChEBI" id="CHEBI:15378"/>
        <dbReference type="ChEBI" id="CHEBI:43474"/>
        <dbReference type="ChEBI" id="CHEBI:57483"/>
        <dbReference type="ChEBI" id="CHEBI:132139"/>
        <dbReference type="EC" id="4.2.3.154"/>
    </reaction>
</comment>
<dbReference type="CDD" id="cd08199">
    <property type="entry name" value="EEVS"/>
    <property type="match status" value="1"/>
</dbReference>
<keyword evidence="9" id="KW-0170">Cobalt</keyword>
<dbReference type="FunFam" id="1.20.1090.10:FF:000015">
    <property type="entry name" value="3-dehydroquinate synthase protein"/>
    <property type="match status" value="1"/>
</dbReference>
<dbReference type="GO" id="GO:0046872">
    <property type="term" value="F:metal ion binding"/>
    <property type="evidence" value="ECO:0007669"/>
    <property type="project" value="UniProtKB-KW"/>
</dbReference>
<dbReference type="RefSeq" id="WP_127082055.1">
    <property type="nucleotide sequence ID" value="NZ_RSCL01000008.1"/>
</dbReference>
<evidence type="ECO:0000256" key="13">
    <source>
        <dbReference type="ARBA" id="ARBA00066895"/>
    </source>
</evidence>
<name>A0A3S1J0J2_9CYAN</name>
<dbReference type="EC" id="4.2.3.154" evidence="13"/>
<dbReference type="InterPro" id="IPR056179">
    <property type="entry name" value="DHQS_C"/>
</dbReference>
<dbReference type="PANTHER" id="PTHR43622:SF3">
    <property type="entry name" value="2-EPI-5-EPI-VALIOLONE SYNTHASE"/>
    <property type="match status" value="1"/>
</dbReference>
<evidence type="ECO:0000256" key="8">
    <source>
        <dbReference type="ARBA" id="ARBA00023239"/>
    </source>
</evidence>
<keyword evidence="6" id="KW-0862">Zinc</keyword>
<evidence type="ECO:0000313" key="18">
    <source>
        <dbReference type="Proteomes" id="UP000271624"/>
    </source>
</evidence>
<evidence type="ECO:0000256" key="10">
    <source>
        <dbReference type="ARBA" id="ARBA00052271"/>
    </source>
</evidence>
<dbReference type="AlphaFoldDB" id="A0A3S1J0J2"/>
<protein>
    <recommendedName>
        <fullName evidence="14">Demethyl-4-deoxygadusol synthase</fullName>
        <ecNumber evidence="13">4.2.3.154</ecNumber>
    </recommendedName>
</protein>
<dbReference type="InterPro" id="IPR050071">
    <property type="entry name" value="Dehydroquinate_synthase"/>
</dbReference>
<keyword evidence="5" id="KW-0547">Nucleotide-binding</keyword>
<dbReference type="OrthoDB" id="9806583at2"/>
<evidence type="ECO:0000259" key="15">
    <source>
        <dbReference type="Pfam" id="PF01761"/>
    </source>
</evidence>
<keyword evidence="7" id="KW-0520">NAD</keyword>
<evidence type="ECO:0000256" key="4">
    <source>
        <dbReference type="ARBA" id="ARBA00022723"/>
    </source>
</evidence>
<comment type="caution">
    <text evidence="17">The sequence shown here is derived from an EMBL/GenBank/DDBJ whole genome shotgun (WGS) entry which is preliminary data.</text>
</comment>
<dbReference type="FunFam" id="3.40.50.1970:FF:000018">
    <property type="entry name" value="Related to 2-epi-5-epi-valiolone synthase"/>
    <property type="match status" value="1"/>
</dbReference>
<evidence type="ECO:0000256" key="12">
    <source>
        <dbReference type="ARBA" id="ARBA00061526"/>
    </source>
</evidence>
<reference evidence="17" key="1">
    <citation type="submission" date="2018-12" db="EMBL/GenBank/DDBJ databases">
        <authorList>
            <person name="Will S."/>
            <person name="Neumann-Schaal M."/>
            <person name="Henke P."/>
        </authorList>
    </citation>
    <scope>NUCLEOTIDE SEQUENCE</scope>
    <source>
        <strain evidence="17">PCC 7102</strain>
    </source>
</reference>
<feature type="domain" description="3-dehydroquinate synthase N-terminal" evidence="15">
    <location>
        <begin position="85"/>
        <end position="193"/>
    </location>
</feature>
<keyword evidence="18" id="KW-1185">Reference proteome</keyword>
<evidence type="ECO:0000256" key="5">
    <source>
        <dbReference type="ARBA" id="ARBA00022741"/>
    </source>
</evidence>
<evidence type="ECO:0000256" key="11">
    <source>
        <dbReference type="ARBA" id="ARBA00059468"/>
    </source>
</evidence>
<keyword evidence="4" id="KW-0479">Metal-binding</keyword>
<evidence type="ECO:0000256" key="14">
    <source>
        <dbReference type="ARBA" id="ARBA00069994"/>
    </source>
</evidence>
<dbReference type="Gene3D" id="3.40.50.1970">
    <property type="match status" value="1"/>
</dbReference>
<comment type="cofactor">
    <cofactor evidence="2">
        <name>Co(2+)</name>
        <dbReference type="ChEBI" id="CHEBI:48828"/>
    </cofactor>
</comment>